<feature type="compositionally biased region" description="Basic and acidic residues" evidence="1">
    <location>
        <begin position="98"/>
        <end position="128"/>
    </location>
</feature>
<evidence type="ECO:0000313" key="2">
    <source>
        <dbReference type="EMBL" id="KAJ7676440.1"/>
    </source>
</evidence>
<name>A0AAD7D3R2_MYCRO</name>
<gene>
    <name evidence="2" type="ORF">B0H17DRAFT_1139872</name>
</gene>
<feature type="compositionally biased region" description="Polar residues" evidence="1">
    <location>
        <begin position="187"/>
        <end position="198"/>
    </location>
</feature>
<comment type="caution">
    <text evidence="2">The sequence shown here is derived from an EMBL/GenBank/DDBJ whole genome shotgun (WGS) entry which is preliminary data.</text>
</comment>
<dbReference type="AlphaFoldDB" id="A0AAD7D3R2"/>
<feature type="region of interest" description="Disordered" evidence="1">
    <location>
        <begin position="160"/>
        <end position="215"/>
    </location>
</feature>
<protein>
    <submittedName>
        <fullName evidence="2">Uncharacterized protein</fullName>
    </submittedName>
</protein>
<reference evidence="2" key="1">
    <citation type="submission" date="2023-03" db="EMBL/GenBank/DDBJ databases">
        <title>Massive genome expansion in bonnet fungi (Mycena s.s.) driven by repeated elements and novel gene families across ecological guilds.</title>
        <authorList>
            <consortium name="Lawrence Berkeley National Laboratory"/>
            <person name="Harder C.B."/>
            <person name="Miyauchi S."/>
            <person name="Viragh M."/>
            <person name="Kuo A."/>
            <person name="Thoen E."/>
            <person name="Andreopoulos B."/>
            <person name="Lu D."/>
            <person name="Skrede I."/>
            <person name="Drula E."/>
            <person name="Henrissat B."/>
            <person name="Morin E."/>
            <person name="Kohler A."/>
            <person name="Barry K."/>
            <person name="LaButti K."/>
            <person name="Morin E."/>
            <person name="Salamov A."/>
            <person name="Lipzen A."/>
            <person name="Mereny Z."/>
            <person name="Hegedus B."/>
            <person name="Baldrian P."/>
            <person name="Stursova M."/>
            <person name="Weitz H."/>
            <person name="Taylor A."/>
            <person name="Grigoriev I.V."/>
            <person name="Nagy L.G."/>
            <person name="Martin F."/>
            <person name="Kauserud H."/>
        </authorList>
    </citation>
    <scope>NUCLEOTIDE SEQUENCE</scope>
    <source>
        <strain evidence="2">CBHHK067</strain>
    </source>
</reference>
<dbReference type="Proteomes" id="UP001221757">
    <property type="component" value="Unassembled WGS sequence"/>
</dbReference>
<evidence type="ECO:0000256" key="1">
    <source>
        <dbReference type="SAM" id="MobiDB-lite"/>
    </source>
</evidence>
<organism evidence="2 3">
    <name type="scientific">Mycena rosella</name>
    <name type="common">Pink bonnet</name>
    <name type="synonym">Agaricus rosellus</name>
    <dbReference type="NCBI Taxonomy" id="1033263"/>
    <lineage>
        <taxon>Eukaryota</taxon>
        <taxon>Fungi</taxon>
        <taxon>Dikarya</taxon>
        <taxon>Basidiomycota</taxon>
        <taxon>Agaricomycotina</taxon>
        <taxon>Agaricomycetes</taxon>
        <taxon>Agaricomycetidae</taxon>
        <taxon>Agaricales</taxon>
        <taxon>Marasmiineae</taxon>
        <taxon>Mycenaceae</taxon>
        <taxon>Mycena</taxon>
    </lineage>
</organism>
<feature type="region of interest" description="Disordered" evidence="1">
    <location>
        <begin position="98"/>
        <end position="134"/>
    </location>
</feature>
<evidence type="ECO:0000313" key="3">
    <source>
        <dbReference type="Proteomes" id="UP001221757"/>
    </source>
</evidence>
<accession>A0AAD7D3R2</accession>
<keyword evidence="3" id="KW-1185">Reference proteome</keyword>
<sequence>MSRLGRNYSIIANGFRLFPKSQEVKRKGSRAKICPKARQGTEGRENERCDMMGGVTIRNAPDLRHGSHPEVWVTETRPFRFWTLPAAMWGAVYEREAGRSQIKDSEKQVLVRSEGENRGASEGRRENPEPGQLSSKYYPNWAALPSLTHGVHFRLVETSADDAASTGPRERWTPDPCVPAPIPDATQPPQSRNAQCPSCHSDRAPPSQTTKTGFLPRRTHPAIDVLLARHRARSIHHIHVLAYKIHPLLAHLSDHRRHHEPKRSGVGRRRRRYKFKKYNMLQYIQIMI</sequence>
<dbReference type="EMBL" id="JARKIE010000142">
    <property type="protein sequence ID" value="KAJ7676440.1"/>
    <property type="molecule type" value="Genomic_DNA"/>
</dbReference>
<proteinExistence type="predicted"/>